<accession>A0A088RR38</accession>
<proteinExistence type="predicted"/>
<name>A0A088RR38_LEIPA</name>
<dbReference type="GeneID" id="22575107"/>
<dbReference type="OrthoDB" id="276578at2759"/>
<reference evidence="2 3" key="1">
    <citation type="journal article" date="2015" name="Sci. Rep.">
        <title>The genome of Leishmania panamensis: insights into genomics of the L. (Viannia) subgenus.</title>
        <authorList>
            <person name="Llanes A."/>
            <person name="Restrepo C.M."/>
            <person name="Vecchio G.D."/>
            <person name="Anguizola F.J."/>
            <person name="Lleonart R."/>
        </authorList>
    </citation>
    <scope>NUCLEOTIDE SEQUENCE [LARGE SCALE GENOMIC DNA]</scope>
    <source>
        <strain evidence="2 3">MHOM/PA/94/PSC-1</strain>
    </source>
</reference>
<protein>
    <submittedName>
        <fullName evidence="2">Guide RNA associated protein, GAP2, putative</fullName>
    </submittedName>
</protein>
<dbReference type="CDD" id="cd23732">
    <property type="entry name" value="RESC1"/>
    <property type="match status" value="1"/>
</dbReference>
<feature type="domain" description="RESC1/2 CYTH-like" evidence="1">
    <location>
        <begin position="182"/>
        <end position="496"/>
    </location>
</feature>
<dbReference type="VEuPathDB" id="TriTrypDB:LPAL13_220011100"/>
<dbReference type="RefSeq" id="XP_010699062.1">
    <property type="nucleotide sequence ID" value="XM_010700760.1"/>
</dbReference>
<evidence type="ECO:0000313" key="3">
    <source>
        <dbReference type="Proteomes" id="UP000063063"/>
    </source>
</evidence>
<dbReference type="VEuPathDB" id="TriTrypDB:LPMP_220610"/>
<sequence length="513" mass="56017">MLLTHRLTLSMPLVRSGCGRLSWQSTRTRGTCCPSLTVAALCASHRYQSSPGPTNDDARASGPQVALTSRTAKVKYEEVWQLWNEGNLFSLHVAQMRDFLADVGIIVDPTAKKAAVVRRMEAYLHDKDSSEQHGGAAAAVGAAKGAGKEGEQGYGNWAGAGATQPETLLDLAQAGFYQGTANMVPKAFQLLTTGSCAEAVVSRVNTSTFPGFPANTECYTLSSSDATGALQTRYSKVLQWCLLNMNNLRMDGELTVELGKLLLTPAAMRYGEAVVSVYTLQQRLQLTKPYTWVSTAPESAIPLVDAFLTERGFQPVRKNARLTYEGGIKRAKDKLEVVLNDQMKVEGVYGEWVDVQTAFCTSVEKPDCRILLRSRPAVSAQDRETYTRIPVIEFADDDVNDVLPPENGQLVYLSENETRHFERLNDKGIAIAVRETKRQPLIVLRDEEEDPRLEYQISVTIPASAGSHTMDVRAVGLEVLTLADEMSTLLKEPFNEAYRCAPALGAGSVAATA</sequence>
<keyword evidence="3" id="KW-1185">Reference proteome</keyword>
<dbReference type="AlphaFoldDB" id="A0A088RR38"/>
<dbReference type="eggNOG" id="ENOG502R80T">
    <property type="taxonomic scope" value="Eukaryota"/>
</dbReference>
<organism evidence="2 3">
    <name type="scientific">Leishmania panamensis</name>
    <dbReference type="NCBI Taxonomy" id="5679"/>
    <lineage>
        <taxon>Eukaryota</taxon>
        <taxon>Discoba</taxon>
        <taxon>Euglenozoa</taxon>
        <taxon>Kinetoplastea</taxon>
        <taxon>Metakinetoplastina</taxon>
        <taxon>Trypanosomatida</taxon>
        <taxon>Trypanosomatidae</taxon>
        <taxon>Leishmaniinae</taxon>
        <taxon>Leishmania</taxon>
        <taxon>Leishmania guyanensis species complex</taxon>
    </lineage>
</organism>
<dbReference type="Pfam" id="PF25477">
    <property type="entry name" value="RESC1_2"/>
    <property type="match status" value="1"/>
</dbReference>
<dbReference type="InterPro" id="IPR057320">
    <property type="entry name" value="RESC1_2_CYTH-like_dom"/>
</dbReference>
<evidence type="ECO:0000313" key="2">
    <source>
        <dbReference type="EMBL" id="AIN98355.1"/>
    </source>
</evidence>
<dbReference type="KEGG" id="lpan:LPMP_220610"/>
<dbReference type="Proteomes" id="UP000063063">
    <property type="component" value="Chromosome 22"/>
</dbReference>
<gene>
    <name evidence="2" type="ORF">LPMP_220610</name>
</gene>
<dbReference type="EMBL" id="CP009391">
    <property type="protein sequence ID" value="AIN98355.1"/>
    <property type="molecule type" value="Genomic_DNA"/>
</dbReference>
<evidence type="ECO:0000259" key="1">
    <source>
        <dbReference type="Pfam" id="PF25477"/>
    </source>
</evidence>